<dbReference type="RefSeq" id="WP_007066644.1">
    <property type="nucleotide sequence ID" value="NZ_DS022272.1"/>
</dbReference>
<reference evidence="10 11" key="1">
    <citation type="journal article" date="2010" name="J. Bacteriol.">
        <title>Genome sequence of Fulvimarina pelagi HTCC2506T, a Mn(II)-oxidizing alphaproteobacterium possessing an aerobic anoxygenic photosynthetic gene cluster and Xanthorhodopsin.</title>
        <authorList>
            <person name="Kang I."/>
            <person name="Oh H.M."/>
            <person name="Lim S.I."/>
            <person name="Ferriera S."/>
            <person name="Giovannoni S.J."/>
            <person name="Cho J.C."/>
        </authorList>
    </citation>
    <scope>NUCLEOTIDE SEQUENCE [LARGE SCALE GENOMIC DNA]</scope>
    <source>
        <strain evidence="10 11">HTCC2506</strain>
    </source>
</reference>
<dbReference type="eggNOG" id="COG2962">
    <property type="taxonomic scope" value="Bacteria"/>
</dbReference>
<feature type="transmembrane region" description="Helical" evidence="8">
    <location>
        <begin position="251"/>
        <end position="273"/>
    </location>
</feature>
<keyword evidence="3" id="KW-0813">Transport</keyword>
<keyword evidence="4" id="KW-1003">Cell membrane</keyword>
<dbReference type="Pfam" id="PF00892">
    <property type="entry name" value="EamA"/>
    <property type="match status" value="1"/>
</dbReference>
<evidence type="ECO:0000259" key="9">
    <source>
        <dbReference type="Pfam" id="PF00892"/>
    </source>
</evidence>
<keyword evidence="5 8" id="KW-0812">Transmembrane</keyword>
<name>Q0G6P4_9HYPH</name>
<sequence>MAADIESVAAGYSMQISESETRRGLFLALGAYGIWGLVLPLYMKALNHVSPLEIVAHRILWALPFAALLLVYQGRLKHTLGYLTDLRTVGLATLTAILISANWGVYVYAIVSNQAIDAALGYYINPLINVALGALVLRERPTRLQGVAIALAFVGVAIMTVKAGGLPWIALVLACSFGTYGLIRKVVKVDASEGFFLEVVLLTPLALAVLSMLGDQHFGGMLSETLLLVGAGPLTAVPLILFAAGARLLHFATIGILQYAVPTLLFLTAVFLFGEPFSVWQLVAFAFIWAALVLYTITLLRQARAERRRRRGASTQGGAPMADAPSKT</sequence>
<keyword evidence="7 8" id="KW-0472">Membrane</keyword>
<dbReference type="AlphaFoldDB" id="Q0G6P4"/>
<proteinExistence type="inferred from homology"/>
<evidence type="ECO:0000313" key="11">
    <source>
        <dbReference type="Proteomes" id="UP000004310"/>
    </source>
</evidence>
<feature type="transmembrane region" description="Helical" evidence="8">
    <location>
        <begin position="225"/>
        <end position="244"/>
    </location>
</feature>
<dbReference type="PANTHER" id="PTHR22911:SF137">
    <property type="entry name" value="SOLUTE CARRIER FAMILY 35 MEMBER G2-RELATED"/>
    <property type="match status" value="1"/>
</dbReference>
<gene>
    <name evidence="10" type="ORF">FP2506_07511</name>
</gene>
<dbReference type="SUPFAM" id="SSF103481">
    <property type="entry name" value="Multidrug resistance efflux transporter EmrE"/>
    <property type="match status" value="2"/>
</dbReference>
<evidence type="ECO:0000256" key="5">
    <source>
        <dbReference type="ARBA" id="ARBA00022692"/>
    </source>
</evidence>
<keyword evidence="11" id="KW-1185">Reference proteome</keyword>
<dbReference type="HOGENOM" id="CLU_054508_1_0_5"/>
<dbReference type="GO" id="GO:0005886">
    <property type="term" value="C:plasma membrane"/>
    <property type="evidence" value="ECO:0007669"/>
    <property type="project" value="UniProtKB-SubCell"/>
</dbReference>
<evidence type="ECO:0000256" key="8">
    <source>
        <dbReference type="SAM" id="Phobius"/>
    </source>
</evidence>
<accession>Q0G6P4</accession>
<evidence type="ECO:0000256" key="7">
    <source>
        <dbReference type="ARBA" id="ARBA00023136"/>
    </source>
</evidence>
<comment type="caution">
    <text evidence="10">The sequence shown here is derived from an EMBL/GenBank/DDBJ whole genome shotgun (WGS) entry which is preliminary data.</text>
</comment>
<dbReference type="EMBL" id="AATP01000001">
    <property type="protein sequence ID" value="EAU42670.1"/>
    <property type="molecule type" value="Genomic_DNA"/>
</dbReference>
<organism evidence="10 11">
    <name type="scientific">Fulvimarina pelagi HTCC2506</name>
    <dbReference type="NCBI Taxonomy" id="314231"/>
    <lineage>
        <taxon>Bacteria</taxon>
        <taxon>Pseudomonadati</taxon>
        <taxon>Pseudomonadota</taxon>
        <taxon>Alphaproteobacteria</taxon>
        <taxon>Hyphomicrobiales</taxon>
        <taxon>Aurantimonadaceae</taxon>
        <taxon>Fulvimarina</taxon>
    </lineage>
</organism>
<evidence type="ECO:0000256" key="3">
    <source>
        <dbReference type="ARBA" id="ARBA00022448"/>
    </source>
</evidence>
<evidence type="ECO:0000256" key="4">
    <source>
        <dbReference type="ARBA" id="ARBA00022475"/>
    </source>
</evidence>
<dbReference type="NCBIfam" id="TIGR00688">
    <property type="entry name" value="rarD"/>
    <property type="match status" value="1"/>
</dbReference>
<evidence type="ECO:0000256" key="6">
    <source>
        <dbReference type="ARBA" id="ARBA00022989"/>
    </source>
</evidence>
<comment type="subcellular location">
    <subcellularLocation>
        <location evidence="1">Cell membrane</location>
        <topology evidence="1">Multi-pass membrane protein</topology>
    </subcellularLocation>
</comment>
<feature type="transmembrane region" description="Helical" evidence="8">
    <location>
        <begin position="144"/>
        <end position="160"/>
    </location>
</feature>
<dbReference type="Proteomes" id="UP000004310">
    <property type="component" value="Unassembled WGS sequence"/>
</dbReference>
<feature type="transmembrane region" description="Helical" evidence="8">
    <location>
        <begin position="195"/>
        <end position="213"/>
    </location>
</feature>
<feature type="transmembrane region" description="Helical" evidence="8">
    <location>
        <begin position="86"/>
        <end position="108"/>
    </location>
</feature>
<feature type="transmembrane region" description="Helical" evidence="8">
    <location>
        <begin position="120"/>
        <end position="137"/>
    </location>
</feature>
<feature type="transmembrane region" description="Helical" evidence="8">
    <location>
        <begin position="166"/>
        <end position="183"/>
    </location>
</feature>
<dbReference type="PANTHER" id="PTHR22911">
    <property type="entry name" value="ACYL-MALONYL CONDENSING ENZYME-RELATED"/>
    <property type="match status" value="1"/>
</dbReference>
<comment type="similarity">
    <text evidence="2">Belongs to the EamA transporter family.</text>
</comment>
<feature type="transmembrane region" description="Helical" evidence="8">
    <location>
        <begin position="55"/>
        <end position="74"/>
    </location>
</feature>
<keyword evidence="6 8" id="KW-1133">Transmembrane helix</keyword>
<evidence type="ECO:0000256" key="1">
    <source>
        <dbReference type="ARBA" id="ARBA00004651"/>
    </source>
</evidence>
<protein>
    <submittedName>
        <fullName evidence="10">RarD protein</fullName>
    </submittedName>
</protein>
<dbReference type="InterPro" id="IPR004626">
    <property type="entry name" value="RarD"/>
</dbReference>
<evidence type="ECO:0000313" key="10">
    <source>
        <dbReference type="EMBL" id="EAU42670.1"/>
    </source>
</evidence>
<feature type="domain" description="EamA" evidence="9">
    <location>
        <begin position="23"/>
        <end position="160"/>
    </location>
</feature>
<feature type="transmembrane region" description="Helical" evidence="8">
    <location>
        <begin position="279"/>
        <end position="300"/>
    </location>
</feature>
<dbReference type="InterPro" id="IPR000620">
    <property type="entry name" value="EamA_dom"/>
</dbReference>
<feature type="transmembrane region" description="Helical" evidence="8">
    <location>
        <begin position="24"/>
        <end position="43"/>
    </location>
</feature>
<evidence type="ECO:0000256" key="2">
    <source>
        <dbReference type="ARBA" id="ARBA00007362"/>
    </source>
</evidence>
<dbReference type="InterPro" id="IPR037185">
    <property type="entry name" value="EmrE-like"/>
</dbReference>